<dbReference type="InterPro" id="IPR020260">
    <property type="entry name" value="Uncharacterised_YueH"/>
</dbReference>
<dbReference type="Proteomes" id="UP000242700">
    <property type="component" value="Unassembled WGS sequence"/>
</dbReference>
<sequence>MLTAAVKFNDISCRVYISNVEDTYIISIPELAFSMQVDEQLTDDEMMEEIIIHLFTLFDENESKTASKAILTVIRNEQGDNNGYQE</sequence>
<protein>
    <submittedName>
        <fullName evidence="1">YueH-like protein</fullName>
    </submittedName>
</protein>
<accession>A0A1G8VSK0</accession>
<dbReference type="Pfam" id="PF14166">
    <property type="entry name" value="YueH"/>
    <property type="match status" value="1"/>
</dbReference>
<gene>
    <name evidence="1" type="ORF">SAMN05216187_1027</name>
</gene>
<organism evidence="1 2">
    <name type="scientific">Jeotgalicoccus aerolatus</name>
    <dbReference type="NCBI Taxonomy" id="709510"/>
    <lineage>
        <taxon>Bacteria</taxon>
        <taxon>Bacillati</taxon>
        <taxon>Bacillota</taxon>
        <taxon>Bacilli</taxon>
        <taxon>Bacillales</taxon>
        <taxon>Staphylococcaceae</taxon>
        <taxon>Jeotgalicoccus</taxon>
    </lineage>
</organism>
<name>A0A1G8VSK0_9STAP</name>
<dbReference type="AlphaFoldDB" id="A0A1G8VSK0"/>
<proteinExistence type="predicted"/>
<dbReference type="EMBL" id="FNFI01000002">
    <property type="protein sequence ID" value="SDJ68939.1"/>
    <property type="molecule type" value="Genomic_DNA"/>
</dbReference>
<evidence type="ECO:0000313" key="1">
    <source>
        <dbReference type="EMBL" id="SDJ68939.1"/>
    </source>
</evidence>
<reference evidence="2" key="1">
    <citation type="submission" date="2016-10" db="EMBL/GenBank/DDBJ databases">
        <authorList>
            <person name="Varghese N."/>
            <person name="Submissions S."/>
        </authorList>
    </citation>
    <scope>NUCLEOTIDE SEQUENCE [LARGE SCALE GENOMIC DNA]</scope>
    <source>
        <strain evidence="2">CGMCC 1.8911</strain>
    </source>
</reference>
<dbReference type="RefSeq" id="WP_092595041.1">
    <property type="nucleotide sequence ID" value="NZ_FNFI01000002.1"/>
</dbReference>
<evidence type="ECO:0000313" key="2">
    <source>
        <dbReference type="Proteomes" id="UP000242700"/>
    </source>
</evidence>
<dbReference type="STRING" id="586411.SAMN05216187_1027"/>